<dbReference type="InterPro" id="IPR011785">
    <property type="entry name" value="Tscrpt_reg_PpsR-CrtJ"/>
</dbReference>
<dbReference type="NCBIfam" id="TIGR02040">
    <property type="entry name" value="PpsR-CrtJ"/>
    <property type="match status" value="1"/>
</dbReference>
<dbReference type="Gene3D" id="3.30.450.20">
    <property type="entry name" value="PAS domain"/>
    <property type="match status" value="3"/>
</dbReference>
<organism evidence="3">
    <name type="scientific">Polynucleobacter sp. UK-FUSCHL-C3</name>
    <dbReference type="NCBI Taxonomy" id="2955208"/>
    <lineage>
        <taxon>Bacteria</taxon>
        <taxon>Pseudomonadati</taxon>
        <taxon>Pseudomonadota</taxon>
        <taxon>Betaproteobacteria</taxon>
        <taxon>Burkholderiales</taxon>
        <taxon>Burkholderiaceae</taxon>
        <taxon>Polynucleobacter</taxon>
    </lineage>
</organism>
<dbReference type="NCBIfam" id="TIGR00229">
    <property type="entry name" value="sensory_box"/>
    <property type="match status" value="1"/>
</dbReference>
<dbReference type="InterPro" id="IPR002197">
    <property type="entry name" value="HTH_Fis"/>
</dbReference>
<dbReference type="SUPFAM" id="SSF46689">
    <property type="entry name" value="Homeodomain-like"/>
    <property type="match status" value="1"/>
</dbReference>
<protein>
    <submittedName>
        <fullName evidence="3">Transcriptional regulator PpsR</fullName>
    </submittedName>
</protein>
<dbReference type="CDD" id="cd00130">
    <property type="entry name" value="PAS"/>
    <property type="match status" value="2"/>
</dbReference>
<dbReference type="AlphaFoldDB" id="A0AAU8A0X5"/>
<dbReference type="PROSITE" id="PS50112">
    <property type="entry name" value="PAS"/>
    <property type="match status" value="1"/>
</dbReference>
<evidence type="ECO:0000313" key="3">
    <source>
        <dbReference type="EMBL" id="XCC57216.1"/>
    </source>
</evidence>
<evidence type="ECO:0000256" key="1">
    <source>
        <dbReference type="SAM" id="Coils"/>
    </source>
</evidence>
<dbReference type="Gene3D" id="1.20.5.430">
    <property type="match status" value="1"/>
</dbReference>
<dbReference type="SMART" id="SM00091">
    <property type="entry name" value="PAS"/>
    <property type="match status" value="3"/>
</dbReference>
<dbReference type="InterPro" id="IPR000014">
    <property type="entry name" value="PAS"/>
</dbReference>
<dbReference type="GO" id="GO:0043565">
    <property type="term" value="F:sequence-specific DNA binding"/>
    <property type="evidence" value="ECO:0007669"/>
    <property type="project" value="InterPro"/>
</dbReference>
<dbReference type="Pfam" id="PF13188">
    <property type="entry name" value="PAS_8"/>
    <property type="match status" value="2"/>
</dbReference>
<sequence>MNSTTSPAHVLGQLNPDEVAHIVQASADISLTLNREGVIQSIAFGNPDLRSPSLESWVGKNWLDVVTSESRPKIQALLQDANETSLSRFRQINVPSPGSADLPLLCATLKVGSTGQIIALARDLREISLLQQRLVDAQQAIERDYTRLRQLETRYRVLFEMASEAVIVLDANTFKVIEANPRAADLLGDSVKKLSGRLLMDYLTKGDRIQVQSLLSKVAYTSTVAELNTSILSGQEVYLSAAPFRNENQSLILVTLKRSGELVDRHDSNAQSLVIQALEKAPDGFIVTNSAGKILTANQAFLRLIMSDKLEQILNEPLDRWLERSSVDLRVMLSNLHEKGSIKLFATSIRDSFGTLHPVEISAVSVPYPHACLGFTIREVGSRIRSKIQPEESITRSSEELTQLVGRLPLKEIINETTDLIEQLCIKAALDLTRGNRVSASEMLGLSRQSLYIKLRKYDLSDQSKDSDIEE</sequence>
<dbReference type="InterPro" id="IPR009057">
    <property type="entry name" value="Homeodomain-like_sf"/>
</dbReference>
<dbReference type="Pfam" id="PF02954">
    <property type="entry name" value="HTH_8"/>
    <property type="match status" value="1"/>
</dbReference>
<dbReference type="SUPFAM" id="SSF55785">
    <property type="entry name" value="PYP-like sensor domain (PAS domain)"/>
    <property type="match status" value="2"/>
</dbReference>
<gene>
    <name evidence="3" type="primary">ppsR</name>
    <name evidence="3" type="ORF">NKE59_06890</name>
</gene>
<feature type="coiled-coil region" evidence="1">
    <location>
        <begin position="120"/>
        <end position="154"/>
    </location>
</feature>
<dbReference type="RefSeq" id="WP_353438246.1">
    <property type="nucleotide sequence ID" value="NZ_CP099959.1"/>
</dbReference>
<accession>A0AAU8A0X5</accession>
<evidence type="ECO:0000259" key="2">
    <source>
        <dbReference type="PROSITE" id="PS50112"/>
    </source>
</evidence>
<name>A0AAU8A0X5_9BURK</name>
<dbReference type="PRINTS" id="PR01590">
    <property type="entry name" value="HTHFIS"/>
</dbReference>
<dbReference type="EMBL" id="CP099959">
    <property type="protein sequence ID" value="XCC57216.1"/>
    <property type="molecule type" value="Genomic_DNA"/>
</dbReference>
<reference evidence="3" key="1">
    <citation type="submission" date="2022-06" db="EMBL/GenBank/DDBJ databases">
        <title>New Polynucleobacter species.</title>
        <authorList>
            <person name="Hahn M.W."/>
        </authorList>
    </citation>
    <scope>NUCLEOTIDE SEQUENCE</scope>
    <source>
        <strain evidence="3">UK-FUSCHL-C3</strain>
    </source>
</reference>
<dbReference type="Gene3D" id="1.10.10.60">
    <property type="entry name" value="Homeodomain-like"/>
    <property type="match status" value="1"/>
</dbReference>
<keyword evidence="1" id="KW-0175">Coiled coil</keyword>
<proteinExistence type="predicted"/>
<feature type="domain" description="PAS" evidence="2">
    <location>
        <begin position="151"/>
        <end position="222"/>
    </location>
</feature>
<dbReference type="InterPro" id="IPR035965">
    <property type="entry name" value="PAS-like_dom_sf"/>
</dbReference>